<dbReference type="STRING" id="30732.ENSOMEP00000007672"/>
<dbReference type="AlphaFoldDB" id="A0A3B3BRB2"/>
<dbReference type="GeneTree" id="ENSGT00990000206608"/>
<dbReference type="OMA" id="WRVEAQS"/>
<dbReference type="Ensembl" id="ENSOMET00000003714.1">
    <property type="protein sequence ID" value="ENSOMEP00000007672.1"/>
    <property type="gene ID" value="ENSOMEG00000008791.1"/>
</dbReference>
<evidence type="ECO:0000313" key="2">
    <source>
        <dbReference type="Proteomes" id="UP000261560"/>
    </source>
</evidence>
<sequence>MSNKVFIIRNKWIPKLGIPTVKHGGVRVCVDEMMNRAMYCQILGENILPSTRRLKMGHGWVYQQDNEQKHAQIKVMERSRQSLNLNPIGNLWRVEAQSC</sequence>
<evidence type="ECO:0000313" key="1">
    <source>
        <dbReference type="Ensembl" id="ENSOMEP00000007672.1"/>
    </source>
</evidence>
<keyword evidence="2" id="KW-1185">Reference proteome</keyword>
<reference evidence="1" key="1">
    <citation type="submission" date="2025-08" db="UniProtKB">
        <authorList>
            <consortium name="Ensembl"/>
        </authorList>
    </citation>
    <scope>IDENTIFICATION</scope>
</reference>
<dbReference type="GO" id="GO:0003676">
    <property type="term" value="F:nucleic acid binding"/>
    <property type="evidence" value="ECO:0007669"/>
    <property type="project" value="InterPro"/>
</dbReference>
<dbReference type="PaxDb" id="30732-ENSOMEP00000007672"/>
<dbReference type="Gene3D" id="3.30.420.10">
    <property type="entry name" value="Ribonuclease H-like superfamily/Ribonuclease H"/>
    <property type="match status" value="1"/>
</dbReference>
<accession>A0A3B3BRB2</accession>
<protein>
    <submittedName>
        <fullName evidence="1">Uncharacterized protein</fullName>
    </submittedName>
</protein>
<organism evidence="1 2">
    <name type="scientific">Oryzias melastigma</name>
    <name type="common">Marine medaka</name>
    <dbReference type="NCBI Taxonomy" id="30732"/>
    <lineage>
        <taxon>Eukaryota</taxon>
        <taxon>Metazoa</taxon>
        <taxon>Chordata</taxon>
        <taxon>Craniata</taxon>
        <taxon>Vertebrata</taxon>
        <taxon>Euteleostomi</taxon>
        <taxon>Actinopterygii</taxon>
        <taxon>Neopterygii</taxon>
        <taxon>Teleostei</taxon>
        <taxon>Neoteleostei</taxon>
        <taxon>Acanthomorphata</taxon>
        <taxon>Ovalentaria</taxon>
        <taxon>Atherinomorphae</taxon>
        <taxon>Beloniformes</taxon>
        <taxon>Adrianichthyidae</taxon>
        <taxon>Oryziinae</taxon>
        <taxon>Oryzias</taxon>
    </lineage>
</organism>
<reference evidence="1" key="2">
    <citation type="submission" date="2025-09" db="UniProtKB">
        <authorList>
            <consortium name="Ensembl"/>
        </authorList>
    </citation>
    <scope>IDENTIFICATION</scope>
</reference>
<dbReference type="InterPro" id="IPR036397">
    <property type="entry name" value="RNaseH_sf"/>
</dbReference>
<name>A0A3B3BRB2_ORYME</name>
<proteinExistence type="predicted"/>
<dbReference type="Proteomes" id="UP000261560">
    <property type="component" value="Unplaced"/>
</dbReference>